<dbReference type="OMA" id="FESHENW"/>
<dbReference type="SMR" id="E0VYI3"/>
<reference evidence="8" key="2">
    <citation type="submission" date="2007-04" db="EMBL/GenBank/DDBJ databases">
        <title>The genome of the human body louse.</title>
        <authorList>
            <consortium name="The Human Body Louse Genome Consortium"/>
            <person name="Kirkness E."/>
            <person name="Walenz B."/>
            <person name="Hass B."/>
            <person name="Bruggner R."/>
            <person name="Strausberg R."/>
        </authorList>
    </citation>
    <scope>NUCLEOTIDE SEQUENCE</scope>
    <source>
        <strain evidence="8">USDA</strain>
    </source>
</reference>
<dbReference type="PROSITE" id="PS50240">
    <property type="entry name" value="TRYPSIN_DOM"/>
    <property type="match status" value="1"/>
</dbReference>
<dbReference type="InterPro" id="IPR018114">
    <property type="entry name" value="TRYPSIN_HIS"/>
</dbReference>
<protein>
    <submittedName>
        <fullName evidence="8 9">Tripsin, putative</fullName>
        <ecNumber evidence="8">3.4.21.10</ecNumber>
    </submittedName>
</protein>
<sequence>MEFILVILSFYITIGNAIDFESHENWNLLSLDKCGQISTDRIIGGTEAPMNAYPWIARIGFKKLNESKIRYKCGGVVANSFTIISAAHCFINKPKYEKFVVIQLGEHDVRTNPDCRDDFCADPVVYVHPREIVIPINYMYYKYKHDIAIIRTEEKINFTGFVKPICFPNSEMAQRNLTGTTGEVAGWGVIDPDKLKLSPVLQMIRLPIVDILVCKKKLPFYLSIGKTQLCVGGIKGKDSCRGDSGGPLMTVDDSSGEPKYYLLGIVSFGINKCGKTATPAVYTKTSAYMNWLLDNLVENSDNTKVIRIKRVLD</sequence>
<dbReference type="AlphaFoldDB" id="E0VYI3"/>
<keyword evidence="3" id="KW-0325">Glycoprotein</keyword>
<dbReference type="PROSITE" id="PS00134">
    <property type="entry name" value="TRYPSIN_HIS"/>
    <property type="match status" value="1"/>
</dbReference>
<dbReference type="FunFam" id="2.40.10.10:FF:000002">
    <property type="entry name" value="Transmembrane protease serine"/>
    <property type="match status" value="1"/>
</dbReference>
<dbReference type="PRINTS" id="PR00722">
    <property type="entry name" value="CHYMOTRYPSIN"/>
</dbReference>
<evidence type="ECO:0000256" key="6">
    <source>
        <dbReference type="SAM" id="SignalP"/>
    </source>
</evidence>
<evidence type="ECO:0000256" key="1">
    <source>
        <dbReference type="ARBA" id="ARBA00022729"/>
    </source>
</evidence>
<keyword evidence="1 6" id="KW-0732">Signal</keyword>
<dbReference type="Gene3D" id="2.40.10.10">
    <property type="entry name" value="Trypsin-like serine proteases"/>
    <property type="match status" value="2"/>
</dbReference>
<evidence type="ECO:0000259" key="7">
    <source>
        <dbReference type="PROSITE" id="PS50240"/>
    </source>
</evidence>
<dbReference type="EC" id="3.4.21.10" evidence="8"/>
<keyword evidence="2" id="KW-1015">Disulfide bond</keyword>
<dbReference type="EMBL" id="AAZO01006261">
    <property type="status" value="NOT_ANNOTATED_CDS"/>
    <property type="molecule type" value="Genomic_DNA"/>
</dbReference>
<name>E0VYI3_PEDHC</name>
<feature type="chain" id="PRO_5011412861" evidence="6">
    <location>
        <begin position="18"/>
        <end position="313"/>
    </location>
</feature>
<dbReference type="GeneID" id="8233161"/>
<dbReference type="PANTHER" id="PTHR24256">
    <property type="entry name" value="TRYPTASE-RELATED"/>
    <property type="match status" value="1"/>
</dbReference>
<dbReference type="Pfam" id="PF00089">
    <property type="entry name" value="Trypsin"/>
    <property type="match status" value="1"/>
</dbReference>
<comment type="similarity">
    <text evidence="4">Belongs to the peptidase S1 family. CLIP subfamily.</text>
</comment>
<evidence type="ECO:0000256" key="4">
    <source>
        <dbReference type="ARBA" id="ARBA00024195"/>
    </source>
</evidence>
<evidence type="ECO:0000256" key="5">
    <source>
        <dbReference type="RuleBase" id="RU363034"/>
    </source>
</evidence>
<dbReference type="VEuPathDB" id="VectorBase:PHUM514820"/>
<dbReference type="GO" id="GO:0004252">
    <property type="term" value="F:serine-type endopeptidase activity"/>
    <property type="evidence" value="ECO:0007669"/>
    <property type="project" value="UniProtKB-EC"/>
</dbReference>
<gene>
    <name evidence="9" type="primary">8233161</name>
    <name evidence="8" type="ORF">Phum_PHUM514820</name>
</gene>
<dbReference type="CDD" id="cd00190">
    <property type="entry name" value="Tryp_SPc"/>
    <property type="match status" value="1"/>
</dbReference>
<feature type="signal peptide" evidence="6">
    <location>
        <begin position="1"/>
        <end position="17"/>
    </location>
</feature>
<keyword evidence="5" id="KW-0720">Serine protease</keyword>
<organism>
    <name type="scientific">Pediculus humanus subsp. corporis</name>
    <name type="common">Body louse</name>
    <dbReference type="NCBI Taxonomy" id="121224"/>
    <lineage>
        <taxon>Eukaryota</taxon>
        <taxon>Metazoa</taxon>
        <taxon>Ecdysozoa</taxon>
        <taxon>Arthropoda</taxon>
        <taxon>Hexapoda</taxon>
        <taxon>Insecta</taxon>
        <taxon>Pterygota</taxon>
        <taxon>Neoptera</taxon>
        <taxon>Paraneoptera</taxon>
        <taxon>Psocodea</taxon>
        <taxon>Troctomorpha</taxon>
        <taxon>Phthiraptera</taxon>
        <taxon>Anoplura</taxon>
        <taxon>Pediculidae</taxon>
        <taxon>Pediculus</taxon>
    </lineage>
</organism>
<dbReference type="EnsemblMetazoa" id="PHUM514820-RA">
    <property type="protein sequence ID" value="PHUM514820-PA"/>
    <property type="gene ID" value="PHUM514820"/>
</dbReference>
<dbReference type="HOGENOM" id="CLU_006842_0_3_1"/>
<feature type="domain" description="Peptidase S1" evidence="7">
    <location>
        <begin position="42"/>
        <end position="297"/>
    </location>
</feature>
<dbReference type="Proteomes" id="UP000009046">
    <property type="component" value="Unassembled WGS sequence"/>
</dbReference>
<keyword evidence="5" id="KW-0645">Protease</keyword>
<dbReference type="InterPro" id="IPR043504">
    <property type="entry name" value="Peptidase_S1_PA_chymotrypsin"/>
</dbReference>
<dbReference type="STRING" id="121224.E0VYI3"/>
<dbReference type="InterPro" id="IPR033116">
    <property type="entry name" value="TRYPSIN_SER"/>
</dbReference>
<dbReference type="GO" id="GO:0006508">
    <property type="term" value="P:proteolysis"/>
    <property type="evidence" value="ECO:0007669"/>
    <property type="project" value="UniProtKB-KW"/>
</dbReference>
<dbReference type="OrthoDB" id="547031at2759"/>
<dbReference type="PROSITE" id="PS00135">
    <property type="entry name" value="TRYPSIN_SER"/>
    <property type="match status" value="1"/>
</dbReference>
<reference evidence="9" key="3">
    <citation type="submission" date="2021-02" db="UniProtKB">
        <authorList>
            <consortium name="EnsemblMetazoa"/>
        </authorList>
    </citation>
    <scope>IDENTIFICATION</scope>
    <source>
        <strain evidence="9">USDA</strain>
    </source>
</reference>
<evidence type="ECO:0000313" key="9">
    <source>
        <dbReference type="EnsemblMetazoa" id="PHUM514820-PA"/>
    </source>
</evidence>
<dbReference type="SMART" id="SM00020">
    <property type="entry name" value="Tryp_SPc"/>
    <property type="match status" value="1"/>
</dbReference>
<dbReference type="InterPro" id="IPR001314">
    <property type="entry name" value="Peptidase_S1A"/>
</dbReference>
<keyword evidence="10" id="KW-1185">Reference proteome</keyword>
<dbReference type="InterPro" id="IPR001254">
    <property type="entry name" value="Trypsin_dom"/>
</dbReference>
<dbReference type="FunFam" id="2.40.10.10:FF:000028">
    <property type="entry name" value="Serine protease easter"/>
    <property type="match status" value="1"/>
</dbReference>
<keyword evidence="5 8" id="KW-0378">Hydrolase</keyword>
<evidence type="ECO:0000313" key="8">
    <source>
        <dbReference type="EMBL" id="EEB18439.1"/>
    </source>
</evidence>
<dbReference type="CTD" id="8233161"/>
<evidence type="ECO:0000256" key="3">
    <source>
        <dbReference type="ARBA" id="ARBA00023180"/>
    </source>
</evidence>
<evidence type="ECO:0000256" key="2">
    <source>
        <dbReference type="ARBA" id="ARBA00023157"/>
    </source>
</evidence>
<dbReference type="RefSeq" id="XP_002431177.1">
    <property type="nucleotide sequence ID" value="XM_002431132.1"/>
</dbReference>
<dbReference type="eggNOG" id="KOG3627">
    <property type="taxonomic scope" value="Eukaryota"/>
</dbReference>
<dbReference type="KEGG" id="phu:Phum_PHUM514820"/>
<dbReference type="SUPFAM" id="SSF50494">
    <property type="entry name" value="Trypsin-like serine proteases"/>
    <property type="match status" value="1"/>
</dbReference>
<dbReference type="InterPro" id="IPR009003">
    <property type="entry name" value="Peptidase_S1_PA"/>
</dbReference>
<dbReference type="EMBL" id="DS235845">
    <property type="protein sequence ID" value="EEB18439.1"/>
    <property type="molecule type" value="Genomic_DNA"/>
</dbReference>
<dbReference type="InterPro" id="IPR051487">
    <property type="entry name" value="Ser/Thr_Proteases_Immune/Dev"/>
</dbReference>
<accession>E0VYI3</accession>
<reference evidence="8" key="1">
    <citation type="submission" date="2007-04" db="EMBL/GenBank/DDBJ databases">
        <title>Annotation of Pediculus humanus corporis strain USDA.</title>
        <authorList>
            <person name="Kirkness E."/>
            <person name="Hannick L."/>
            <person name="Hass B."/>
            <person name="Bruggner R."/>
            <person name="Lawson D."/>
            <person name="Bidwell S."/>
            <person name="Joardar V."/>
            <person name="Caler E."/>
            <person name="Walenz B."/>
            <person name="Inman J."/>
            <person name="Schobel S."/>
            <person name="Galinsky K."/>
            <person name="Amedeo P."/>
            <person name="Strausberg R."/>
        </authorList>
    </citation>
    <scope>NUCLEOTIDE SEQUENCE</scope>
    <source>
        <strain evidence="8">USDA</strain>
    </source>
</reference>
<evidence type="ECO:0000313" key="10">
    <source>
        <dbReference type="Proteomes" id="UP000009046"/>
    </source>
</evidence>
<proteinExistence type="inferred from homology"/>
<dbReference type="InParanoid" id="E0VYI3"/>